<dbReference type="AlphaFoldDB" id="A0A1F4UHQ8"/>
<keyword evidence="1" id="KW-0812">Transmembrane</keyword>
<name>A0A1F4UHQ8_UNCKA</name>
<sequence length="190" mass="20317">MNSLLKKGFISERSEATKSLSIAKGFTLLELLVVIGIISIIGVIAADIFSNVTRSYNKAEIINRVQSSGNKILAQMAEEIRNARRVVSPTLGSSGSSLVIKDFSGSNVNFSFVSPDADDNGFVSRNGVLISDNDFSNGVNVTSLVFNVLNTSPVVIGITISLEQPLGVPGRIDFQAKTDLTTSVSLRTYE</sequence>
<proteinExistence type="predicted"/>
<accession>A0A1F4UHQ8</accession>
<dbReference type="Gene3D" id="3.30.700.10">
    <property type="entry name" value="Glycoprotein, Type 4 Pilin"/>
    <property type="match status" value="1"/>
</dbReference>
<comment type="caution">
    <text evidence="2">The sequence shown here is derived from an EMBL/GenBank/DDBJ whole genome shotgun (WGS) entry which is preliminary data.</text>
</comment>
<keyword evidence="1" id="KW-1133">Transmembrane helix</keyword>
<protein>
    <recommendedName>
        <fullName evidence="4">Prepilin-type N-terminal cleavage/methylation domain-containing protein</fullName>
    </recommendedName>
</protein>
<reference evidence="2 3" key="1">
    <citation type="journal article" date="2016" name="Nat. Commun.">
        <title>Thousands of microbial genomes shed light on interconnected biogeochemical processes in an aquifer system.</title>
        <authorList>
            <person name="Anantharaman K."/>
            <person name="Brown C.T."/>
            <person name="Hug L.A."/>
            <person name="Sharon I."/>
            <person name="Castelle C.J."/>
            <person name="Probst A.J."/>
            <person name="Thomas B.C."/>
            <person name="Singh A."/>
            <person name="Wilkins M.J."/>
            <person name="Karaoz U."/>
            <person name="Brodie E.L."/>
            <person name="Williams K.H."/>
            <person name="Hubbard S.S."/>
            <person name="Banfield J.F."/>
        </authorList>
    </citation>
    <scope>NUCLEOTIDE SEQUENCE [LARGE SCALE GENOMIC DNA]</scope>
</reference>
<evidence type="ECO:0000256" key="1">
    <source>
        <dbReference type="SAM" id="Phobius"/>
    </source>
</evidence>
<dbReference type="InterPro" id="IPR045584">
    <property type="entry name" value="Pilin-like"/>
</dbReference>
<feature type="transmembrane region" description="Helical" evidence="1">
    <location>
        <begin position="21"/>
        <end position="46"/>
    </location>
</feature>
<dbReference type="EMBL" id="MEUW01000019">
    <property type="protein sequence ID" value="OGC44481.1"/>
    <property type="molecule type" value="Genomic_DNA"/>
</dbReference>
<dbReference type="NCBIfam" id="TIGR02532">
    <property type="entry name" value="IV_pilin_GFxxxE"/>
    <property type="match status" value="1"/>
</dbReference>
<dbReference type="PROSITE" id="PS00409">
    <property type="entry name" value="PROKAR_NTER_METHYL"/>
    <property type="match status" value="1"/>
</dbReference>
<dbReference type="Proteomes" id="UP000176583">
    <property type="component" value="Unassembled WGS sequence"/>
</dbReference>
<gene>
    <name evidence="2" type="ORF">A2V54_01095</name>
</gene>
<dbReference type="STRING" id="1802613.A2V54_01095"/>
<dbReference type="Pfam" id="PF07963">
    <property type="entry name" value="N_methyl"/>
    <property type="match status" value="1"/>
</dbReference>
<keyword evidence="1" id="KW-0472">Membrane</keyword>
<evidence type="ECO:0000313" key="3">
    <source>
        <dbReference type="Proteomes" id="UP000176583"/>
    </source>
</evidence>
<evidence type="ECO:0008006" key="4">
    <source>
        <dbReference type="Google" id="ProtNLM"/>
    </source>
</evidence>
<dbReference type="InterPro" id="IPR012902">
    <property type="entry name" value="N_methyl_site"/>
</dbReference>
<dbReference type="SUPFAM" id="SSF54523">
    <property type="entry name" value="Pili subunits"/>
    <property type="match status" value="1"/>
</dbReference>
<evidence type="ECO:0000313" key="2">
    <source>
        <dbReference type="EMBL" id="OGC44481.1"/>
    </source>
</evidence>
<organism evidence="2 3">
    <name type="scientific">candidate division WWE3 bacterium RBG_19FT_COMBO_53_11</name>
    <dbReference type="NCBI Taxonomy" id="1802613"/>
    <lineage>
        <taxon>Bacteria</taxon>
        <taxon>Katanobacteria</taxon>
    </lineage>
</organism>